<evidence type="ECO:0000256" key="1">
    <source>
        <dbReference type="ARBA" id="ARBA00004107"/>
    </source>
</evidence>
<feature type="transmembrane region" description="Helical" evidence="5">
    <location>
        <begin position="20"/>
        <end position="43"/>
    </location>
</feature>
<name>A0AAV6GGF8_9TELE</name>
<feature type="transmembrane region" description="Helical" evidence="5">
    <location>
        <begin position="149"/>
        <end position="171"/>
    </location>
</feature>
<comment type="caution">
    <text evidence="6">The sequence shown here is derived from an EMBL/GenBank/DDBJ whole genome shotgun (WGS) entry which is preliminary data.</text>
</comment>
<keyword evidence="3 5" id="KW-1133">Transmembrane helix</keyword>
<dbReference type="InterPro" id="IPR007274">
    <property type="entry name" value="Cop_transporter"/>
</dbReference>
<evidence type="ECO:0000256" key="5">
    <source>
        <dbReference type="RuleBase" id="RU367022"/>
    </source>
</evidence>
<comment type="subcellular location">
    <subcellularLocation>
        <location evidence="1">Late endosome membrane</location>
        <topology evidence="1">Multi-pass membrane protein</topology>
    </subcellularLocation>
    <subcellularLocation>
        <location evidence="5">Membrane</location>
        <topology evidence="5">Multi-pass membrane protein</topology>
    </subcellularLocation>
</comment>
<keyword evidence="5" id="KW-0813">Transport</keyword>
<evidence type="ECO:0000313" key="6">
    <source>
        <dbReference type="EMBL" id="KAG5272926.1"/>
    </source>
</evidence>
<dbReference type="PANTHER" id="PTHR12483">
    <property type="entry name" value="SOLUTE CARRIER FAMILY 31 COPPER TRANSPORTERS"/>
    <property type="match status" value="1"/>
</dbReference>
<accession>A0AAV6GGF8</accession>
<evidence type="ECO:0000313" key="7">
    <source>
        <dbReference type="Proteomes" id="UP000823561"/>
    </source>
</evidence>
<keyword evidence="5" id="KW-0187">Copper transport</keyword>
<dbReference type="GO" id="GO:0031902">
    <property type="term" value="C:late endosome membrane"/>
    <property type="evidence" value="ECO:0007669"/>
    <property type="project" value="UniProtKB-SubCell"/>
</dbReference>
<comment type="similarity">
    <text evidence="5">Belongs to the copper transporter (Ctr) (TC 1.A.56) family. SLC31A subfamily.</text>
</comment>
<organism evidence="6 7">
    <name type="scientific">Alosa alosa</name>
    <name type="common">allis shad</name>
    <dbReference type="NCBI Taxonomy" id="278164"/>
    <lineage>
        <taxon>Eukaryota</taxon>
        <taxon>Metazoa</taxon>
        <taxon>Chordata</taxon>
        <taxon>Craniata</taxon>
        <taxon>Vertebrata</taxon>
        <taxon>Euteleostomi</taxon>
        <taxon>Actinopterygii</taxon>
        <taxon>Neopterygii</taxon>
        <taxon>Teleostei</taxon>
        <taxon>Clupei</taxon>
        <taxon>Clupeiformes</taxon>
        <taxon>Clupeoidei</taxon>
        <taxon>Clupeidae</taxon>
        <taxon>Alosa</taxon>
    </lineage>
</organism>
<reference evidence="6" key="1">
    <citation type="submission" date="2020-10" db="EMBL/GenBank/DDBJ databases">
        <title>Chromosome-scale genome assembly of the Allis shad, Alosa alosa.</title>
        <authorList>
            <person name="Margot Z."/>
            <person name="Christophe K."/>
            <person name="Cabau C."/>
            <person name="Louis A."/>
            <person name="Berthelot C."/>
            <person name="Parey E."/>
            <person name="Roest Crollius H."/>
            <person name="Montfort J."/>
            <person name="Robinson-Rechavi M."/>
            <person name="Bucao C."/>
            <person name="Bouchez O."/>
            <person name="Gislard M."/>
            <person name="Lluch J."/>
            <person name="Milhes M."/>
            <person name="Lampietro C."/>
            <person name="Lopez Roques C."/>
            <person name="Donnadieu C."/>
            <person name="Braasch I."/>
            <person name="Desvignes T."/>
            <person name="Postlethwait J."/>
            <person name="Bobe J."/>
            <person name="Guiguen Y."/>
        </authorList>
    </citation>
    <scope>NUCLEOTIDE SEQUENCE</scope>
    <source>
        <strain evidence="6">M-15738</strain>
        <tissue evidence="6">Blood</tissue>
    </source>
</reference>
<dbReference type="PANTHER" id="PTHR12483:SF8">
    <property type="entry name" value="PROTEIN SLC31A2"/>
    <property type="match status" value="1"/>
</dbReference>
<dbReference type="Pfam" id="PF04145">
    <property type="entry name" value="Ctr"/>
    <property type="match status" value="1"/>
</dbReference>
<keyword evidence="7" id="KW-1185">Reference proteome</keyword>
<gene>
    <name evidence="6" type="ORF">AALO_G00170800</name>
</gene>
<dbReference type="EMBL" id="JADWDJ010000012">
    <property type="protein sequence ID" value="KAG5272926.1"/>
    <property type="molecule type" value="Genomic_DNA"/>
</dbReference>
<dbReference type="GO" id="GO:0005375">
    <property type="term" value="F:copper ion transmembrane transporter activity"/>
    <property type="evidence" value="ECO:0007669"/>
    <property type="project" value="UniProtKB-UniRule"/>
</dbReference>
<evidence type="ECO:0000256" key="2">
    <source>
        <dbReference type="ARBA" id="ARBA00022692"/>
    </source>
</evidence>
<sequence length="174" mass="18965">MSMHFEASSSVTLLFDFWDVHGPAGMVLSVFVVLLLTVFYELLKVWKVGLSQRSEAPGPPPFPAPYSPTEGRCFSPQPACLSPQLESHESITALASSPSESTLNPADGTNTATSSSLNSWLQHGLQTILHIVQVTLGYMLMLCVMTYNVWIFLGVIVGSVLGYFLAFPLLIKVE</sequence>
<evidence type="ECO:0000256" key="3">
    <source>
        <dbReference type="ARBA" id="ARBA00022989"/>
    </source>
</evidence>
<dbReference type="AlphaFoldDB" id="A0AAV6GGF8"/>
<protein>
    <recommendedName>
        <fullName evidence="5">Copper transport protein</fullName>
    </recommendedName>
</protein>
<keyword evidence="4 5" id="KW-0472">Membrane</keyword>
<keyword evidence="5" id="KW-0186">Copper</keyword>
<keyword evidence="2 5" id="KW-0812">Transmembrane</keyword>
<dbReference type="Proteomes" id="UP000823561">
    <property type="component" value="Chromosome 12"/>
</dbReference>
<proteinExistence type="inferred from homology"/>
<evidence type="ECO:0000256" key="4">
    <source>
        <dbReference type="ARBA" id="ARBA00023136"/>
    </source>
</evidence>
<keyword evidence="5" id="KW-0406">Ion transport</keyword>